<dbReference type="RefSeq" id="WP_082701406.1">
    <property type="nucleotide sequence ID" value="NZ_BJOB01000025.1"/>
</dbReference>
<evidence type="ECO:0000313" key="1">
    <source>
        <dbReference type="EMBL" id="MEL5988715.1"/>
    </source>
</evidence>
<accession>A0ABU9LL32</accession>
<evidence type="ECO:0008006" key="3">
    <source>
        <dbReference type="Google" id="ProtNLM"/>
    </source>
</evidence>
<proteinExistence type="predicted"/>
<keyword evidence="2" id="KW-1185">Reference proteome</keyword>
<dbReference type="EMBL" id="JBCEWA010000007">
    <property type="protein sequence ID" value="MEL5988715.1"/>
    <property type="molecule type" value="Genomic_DNA"/>
</dbReference>
<name>A0ABU9LL32_9BACL</name>
<evidence type="ECO:0000313" key="2">
    <source>
        <dbReference type="Proteomes" id="UP001398420"/>
    </source>
</evidence>
<reference evidence="1 2" key="1">
    <citation type="submission" date="2024-04" db="EMBL/GenBank/DDBJ databases">
        <authorList>
            <person name="Wu Y.S."/>
            <person name="Zhang L."/>
        </authorList>
    </citation>
    <scope>NUCLEOTIDE SEQUENCE [LARGE SCALE GENOMIC DNA]</scope>
    <source>
        <strain evidence="1 2">KG-01</strain>
    </source>
</reference>
<gene>
    <name evidence="1" type="ORF">AAF454_09930</name>
</gene>
<dbReference type="GeneID" id="97821680"/>
<protein>
    <recommendedName>
        <fullName evidence="3">Cell division protein FtsL</fullName>
    </recommendedName>
</protein>
<sequence>MMWVMIIIVACVAIGSDVYVKRLKFKERTMKIEQQMLDKQLKLEHVKNENFKLETERLRLELQQDLQKSPSKTELLGLKED</sequence>
<organism evidence="1 2">
    <name type="scientific">Kurthia gibsonii</name>
    <dbReference type="NCBI Taxonomy" id="33946"/>
    <lineage>
        <taxon>Bacteria</taxon>
        <taxon>Bacillati</taxon>
        <taxon>Bacillota</taxon>
        <taxon>Bacilli</taxon>
        <taxon>Bacillales</taxon>
        <taxon>Caryophanaceae</taxon>
        <taxon>Kurthia</taxon>
    </lineage>
</organism>
<comment type="caution">
    <text evidence="1">The sequence shown here is derived from an EMBL/GenBank/DDBJ whole genome shotgun (WGS) entry which is preliminary data.</text>
</comment>
<dbReference type="Proteomes" id="UP001398420">
    <property type="component" value="Unassembled WGS sequence"/>
</dbReference>